<evidence type="ECO:0000313" key="3">
    <source>
        <dbReference type="Proteomes" id="UP000612585"/>
    </source>
</evidence>
<dbReference type="Proteomes" id="UP000612585">
    <property type="component" value="Unassembled WGS sequence"/>
</dbReference>
<keyword evidence="3" id="KW-1185">Reference proteome</keyword>
<evidence type="ECO:0000313" key="2">
    <source>
        <dbReference type="EMBL" id="GIJ60685.1"/>
    </source>
</evidence>
<feature type="transmembrane region" description="Helical" evidence="1">
    <location>
        <begin position="282"/>
        <end position="307"/>
    </location>
</feature>
<comment type="caution">
    <text evidence="2">The sequence shown here is derived from an EMBL/GenBank/DDBJ whole genome shotgun (WGS) entry which is preliminary data.</text>
</comment>
<keyword evidence="1" id="KW-1133">Transmembrane helix</keyword>
<reference evidence="2" key="1">
    <citation type="submission" date="2021-01" db="EMBL/GenBank/DDBJ databases">
        <title>Whole genome shotgun sequence of Virgisporangium aurantiacum NBRC 16421.</title>
        <authorList>
            <person name="Komaki H."/>
            <person name="Tamura T."/>
        </authorList>
    </citation>
    <scope>NUCLEOTIDE SEQUENCE</scope>
    <source>
        <strain evidence="2">NBRC 16421</strain>
    </source>
</reference>
<dbReference type="AlphaFoldDB" id="A0A8J4E3C2"/>
<evidence type="ECO:0000256" key="1">
    <source>
        <dbReference type="SAM" id="Phobius"/>
    </source>
</evidence>
<accession>A0A8J4E3C2</accession>
<feature type="transmembrane region" description="Helical" evidence="1">
    <location>
        <begin position="247"/>
        <end position="270"/>
    </location>
</feature>
<gene>
    <name evidence="2" type="ORF">Vau01_082010</name>
</gene>
<feature type="transmembrane region" description="Helical" evidence="1">
    <location>
        <begin position="327"/>
        <end position="352"/>
    </location>
</feature>
<organism evidence="2 3">
    <name type="scientific">Virgisporangium aurantiacum</name>
    <dbReference type="NCBI Taxonomy" id="175570"/>
    <lineage>
        <taxon>Bacteria</taxon>
        <taxon>Bacillati</taxon>
        <taxon>Actinomycetota</taxon>
        <taxon>Actinomycetes</taxon>
        <taxon>Micromonosporales</taxon>
        <taxon>Micromonosporaceae</taxon>
        <taxon>Virgisporangium</taxon>
    </lineage>
</organism>
<dbReference type="EMBL" id="BOPG01000058">
    <property type="protein sequence ID" value="GIJ60685.1"/>
    <property type="molecule type" value="Genomic_DNA"/>
</dbReference>
<proteinExistence type="predicted"/>
<protein>
    <submittedName>
        <fullName evidence="2">Uncharacterized protein</fullName>
    </submittedName>
</protein>
<keyword evidence="1" id="KW-0812">Transmembrane</keyword>
<sequence length="362" mass="38447">MSVIDPLARRYRRLLVAYPRAYRRERGAELLGALLDAAPPGRTRPTPREAVDLIRAGLRARLGRPASRTVVTWALLVATISGTFGAAFATRAAWETAPPLPDGAEARAMAAEILPGQEFSGFEAPAAQFTMYGSPLSWDRVGELLWPDGGEYALSGIGGSIVGDPGLPVAELAGLARRNLRAHGWTVYPTTTTSLDGCDGPDCPPAPYSVVVAARRGHTTFRLEMYSPDALVSPSTSVAFQQATPAAVYPFGIGAGLLGAVVAFLVFGWASRRTQRRATADATAKVMLGVTLFLWWVPTAFALPAVAHHHAGEAHPSWHPMWEWLGQPSFSGVFVVGCGFALAGLAVAVLAGRERVPVAAMR</sequence>
<keyword evidence="1" id="KW-0472">Membrane</keyword>
<name>A0A8J4E3C2_9ACTN</name>
<dbReference type="RefSeq" id="WP_204005218.1">
    <property type="nucleotide sequence ID" value="NZ_BOPG01000058.1"/>
</dbReference>